<evidence type="ECO:0000259" key="4">
    <source>
        <dbReference type="PROSITE" id="PS50106"/>
    </source>
</evidence>
<dbReference type="Proteomes" id="UP001209570">
    <property type="component" value="Unassembled WGS sequence"/>
</dbReference>
<name>A0AAD5M8F4_PYTIN</name>
<feature type="repeat" description="HEAT" evidence="2">
    <location>
        <begin position="761"/>
        <end position="797"/>
    </location>
</feature>
<dbReference type="Gene3D" id="2.30.42.10">
    <property type="match status" value="2"/>
</dbReference>
<dbReference type="SUPFAM" id="SSF50156">
    <property type="entry name" value="PDZ domain-like"/>
    <property type="match status" value="2"/>
</dbReference>
<dbReference type="PANTHER" id="PTHR10648:SF4">
    <property type="entry name" value="PROTEIN PHOSPHATASE 2 (FORMERLY 2A), REGULATORY SUBUNIT A, BETA ISOFORM-RELATED"/>
    <property type="match status" value="1"/>
</dbReference>
<sequence>MADDALVESIRAIIAPSVVSRDTIVALLAQSGNDPNKAVDLFFQQQAAATAEPLAAGAADAAAAAADTSERESERAVEAPAAADAREMAQVAELRELLGADAETPVVLTLLRRSDHNLQKAVELYFAEHGGATGQEEKGSDDGDGDGRREEENGQAAEPAQHNELFPAVESPQEIKPTPQHPLEPLTPHALASPPPAPSTPPTSAELQSLLAPGTYEVIMYRSKMKWQVGNVFGRAVVQWVDPHGPAAQAGIHKSDVLLSFRDTVVNEHNCSQIVEEVSKESIVVPSSMRLRRAPEIVNHAALLPSPPRRGAASPVKELYRERPRPSEEDADVVMDDVSAASNGPVEPKYGLQILCRAVESMLDAIGDQNVEAKLLVDLLLQAEFNLDVAVNNYLNEHRIVSDFRHIVGHDLDPSDPAKCLNSEPYGATIPAGPLGLTVENILERTIVVDIKPNGAAERAAVKRSSWLISLNGTPITHLTHKETLRMIETASRPLQLQLILVPQEEYRLLRKQLSMNIRQQKTERPIPEQDRMSFRVFQVKIHQAVLVMPRLVAVALFQHLTSEQFAPFQSGLAAVDIVADPLEKALPSLEEMDAALRSEAAAMEEETRGEMCEERRFLLNLFASIHDYDDKGESIVIRTIQFLGWLARRYAQLQQQIDAAPVANPEDEPALRSNRYSLLLGVVVHVLESLSIIENHATWDVMVAAFRMLVAAMTDEDVHTMVVPMVSRLSISPSPTARIVPVALLSLVYPRVGGDIRVQLRGMLDRMCNDDNPLVRRAIASIIGELVTAAGPSTVQWGVQLLDKVTADSHDIVRIFAVKSCVRLARELRRVLRSASDSSKESVEQTLRLLLVQMMPMINTFVSDSSWQVRLEAARTLPALCIAFGAEYTDVMVDHYVAMARDNTVEIRRTCGEILFELGSALIQLAARRKAAEPIGDGDAETAVADMAAELEGIALQPTEISSLVADPSANEFVVAAQTKIVRSLLPATYRLATDLSVAVRLGLAKAVGQCLQLLPASSYDDLVPIFTQLLDETQDANVRAALLEEMARHGDPTSDKIISMLVPAIRALRTAAQWRVRIKFAQCVGAWAGRGETSAVPQEFADATIEMLGDTIFEVRAEACATLAWLSRSVGHEWMISKVLPKIHSLLQATFNARVTGLMAIESIAEELKAAEQLREVVGCVITECTSKIPNLRFRALRSLRMLVPLLDDSATTESAVEIVRPLTVAETEPDADVRDCAVATLVALETHLAGGGQGSS</sequence>
<accession>A0AAD5M8F4</accession>
<comment type="caution">
    <text evidence="5">The sequence shown here is derived from an EMBL/GenBank/DDBJ whole genome shotgun (WGS) entry which is preliminary data.</text>
</comment>
<dbReference type="InterPro" id="IPR051023">
    <property type="entry name" value="PP2A_Regulatory_Subunit_A"/>
</dbReference>
<evidence type="ECO:0000313" key="6">
    <source>
        <dbReference type="Proteomes" id="UP001209570"/>
    </source>
</evidence>
<feature type="region of interest" description="Disordered" evidence="3">
    <location>
        <begin position="129"/>
        <end position="206"/>
    </location>
</feature>
<dbReference type="GO" id="GO:0000159">
    <property type="term" value="C:protein phosphatase type 2A complex"/>
    <property type="evidence" value="ECO:0007669"/>
    <property type="project" value="TreeGrafter"/>
</dbReference>
<reference evidence="5" key="1">
    <citation type="submission" date="2021-12" db="EMBL/GenBank/DDBJ databases">
        <title>Prjna785345.</title>
        <authorList>
            <person name="Rujirawat T."/>
            <person name="Krajaejun T."/>
        </authorList>
    </citation>
    <scope>NUCLEOTIDE SEQUENCE</scope>
    <source>
        <strain evidence="5">Pi057C3</strain>
    </source>
</reference>
<evidence type="ECO:0000256" key="1">
    <source>
        <dbReference type="ARBA" id="ARBA00022737"/>
    </source>
</evidence>
<keyword evidence="1" id="KW-0677">Repeat</keyword>
<keyword evidence="6" id="KW-1185">Reference proteome</keyword>
<feature type="domain" description="PDZ" evidence="4">
    <location>
        <begin position="433"/>
        <end position="503"/>
    </location>
</feature>
<evidence type="ECO:0000256" key="2">
    <source>
        <dbReference type="PROSITE-ProRule" id="PRU00103"/>
    </source>
</evidence>
<feature type="compositionally biased region" description="Basic and acidic residues" evidence="3">
    <location>
        <begin position="135"/>
        <end position="152"/>
    </location>
</feature>
<dbReference type="InterPro" id="IPR021133">
    <property type="entry name" value="HEAT_type_2"/>
</dbReference>
<proteinExistence type="predicted"/>
<dbReference type="GO" id="GO:0019888">
    <property type="term" value="F:protein phosphatase regulator activity"/>
    <property type="evidence" value="ECO:0007669"/>
    <property type="project" value="TreeGrafter"/>
</dbReference>
<evidence type="ECO:0000256" key="3">
    <source>
        <dbReference type="SAM" id="MobiDB-lite"/>
    </source>
</evidence>
<dbReference type="AlphaFoldDB" id="A0AAD5M8F4"/>
<protein>
    <recommendedName>
        <fullName evidence="4">PDZ domain-containing protein</fullName>
    </recommendedName>
</protein>
<dbReference type="InterPro" id="IPR036034">
    <property type="entry name" value="PDZ_sf"/>
</dbReference>
<dbReference type="GO" id="GO:0005634">
    <property type="term" value="C:nucleus"/>
    <property type="evidence" value="ECO:0007669"/>
    <property type="project" value="TreeGrafter"/>
</dbReference>
<dbReference type="InterPro" id="IPR016024">
    <property type="entry name" value="ARM-type_fold"/>
</dbReference>
<evidence type="ECO:0000313" key="5">
    <source>
        <dbReference type="EMBL" id="KAJ0408350.1"/>
    </source>
</evidence>
<gene>
    <name evidence="5" type="ORF">P43SY_003076</name>
</gene>
<dbReference type="SMART" id="SM00228">
    <property type="entry name" value="PDZ"/>
    <property type="match status" value="2"/>
</dbReference>
<dbReference type="InterPro" id="IPR011989">
    <property type="entry name" value="ARM-like"/>
</dbReference>
<dbReference type="PANTHER" id="PTHR10648">
    <property type="entry name" value="SERINE/THREONINE-PROTEIN PHOSPHATASE PP2A 65 KDA REGULATORY SUBUNIT"/>
    <property type="match status" value="1"/>
</dbReference>
<feature type="repeat" description="HEAT" evidence="2">
    <location>
        <begin position="855"/>
        <end position="891"/>
    </location>
</feature>
<dbReference type="Gene3D" id="1.25.10.10">
    <property type="entry name" value="Leucine-rich Repeat Variant"/>
    <property type="match status" value="1"/>
</dbReference>
<dbReference type="PROSITE" id="PS50077">
    <property type="entry name" value="HEAT_REPEAT"/>
    <property type="match status" value="3"/>
</dbReference>
<dbReference type="InterPro" id="IPR001478">
    <property type="entry name" value="PDZ"/>
</dbReference>
<feature type="repeat" description="HEAT" evidence="2">
    <location>
        <begin position="986"/>
        <end position="1024"/>
    </location>
</feature>
<organism evidence="5 6">
    <name type="scientific">Pythium insidiosum</name>
    <name type="common">Pythiosis disease agent</name>
    <dbReference type="NCBI Taxonomy" id="114742"/>
    <lineage>
        <taxon>Eukaryota</taxon>
        <taxon>Sar</taxon>
        <taxon>Stramenopiles</taxon>
        <taxon>Oomycota</taxon>
        <taxon>Peronosporomycetes</taxon>
        <taxon>Pythiales</taxon>
        <taxon>Pythiaceae</taxon>
        <taxon>Pythium</taxon>
    </lineage>
</organism>
<dbReference type="GO" id="GO:0005829">
    <property type="term" value="C:cytosol"/>
    <property type="evidence" value="ECO:0007669"/>
    <property type="project" value="TreeGrafter"/>
</dbReference>
<dbReference type="SUPFAM" id="SSF48371">
    <property type="entry name" value="ARM repeat"/>
    <property type="match status" value="1"/>
</dbReference>
<dbReference type="PROSITE" id="PS50106">
    <property type="entry name" value="PDZ"/>
    <property type="match status" value="1"/>
</dbReference>
<dbReference type="EMBL" id="JAKCXM010000012">
    <property type="protein sequence ID" value="KAJ0408350.1"/>
    <property type="molecule type" value="Genomic_DNA"/>
</dbReference>